<keyword evidence="3" id="KW-1003">Cell membrane</keyword>
<dbReference type="SUPFAM" id="SSF82861">
    <property type="entry name" value="Mechanosensitive channel protein MscS (YggB), transmembrane region"/>
    <property type="match status" value="1"/>
</dbReference>
<dbReference type="Pfam" id="PF12607">
    <property type="entry name" value="DUF3772"/>
    <property type="match status" value="1"/>
</dbReference>
<feature type="domain" description="Mechanosensitive ion channel MscS" evidence="9">
    <location>
        <begin position="593"/>
        <end position="660"/>
    </location>
</feature>
<dbReference type="InterPro" id="IPR023408">
    <property type="entry name" value="MscS_beta-dom_sf"/>
</dbReference>
<dbReference type="Gene3D" id="3.30.70.100">
    <property type="match status" value="1"/>
</dbReference>
<evidence type="ECO:0000256" key="5">
    <source>
        <dbReference type="ARBA" id="ARBA00022989"/>
    </source>
</evidence>
<feature type="transmembrane region" description="Helical" evidence="8">
    <location>
        <begin position="548"/>
        <end position="566"/>
    </location>
</feature>
<evidence type="ECO:0000256" key="1">
    <source>
        <dbReference type="ARBA" id="ARBA00004651"/>
    </source>
</evidence>
<keyword evidence="13" id="KW-1185">Reference proteome</keyword>
<dbReference type="InterPro" id="IPR006685">
    <property type="entry name" value="MscS_channel_2nd"/>
</dbReference>
<dbReference type="InterPro" id="IPR010920">
    <property type="entry name" value="LSM_dom_sf"/>
</dbReference>
<dbReference type="AlphaFoldDB" id="A0A4U7N4Q8"/>
<evidence type="ECO:0000256" key="2">
    <source>
        <dbReference type="ARBA" id="ARBA00008017"/>
    </source>
</evidence>
<dbReference type="OrthoDB" id="9799209at2"/>
<organism evidence="12 13">
    <name type="scientific">Shimia litoralis</name>
    <dbReference type="NCBI Taxonomy" id="420403"/>
    <lineage>
        <taxon>Bacteria</taxon>
        <taxon>Pseudomonadati</taxon>
        <taxon>Pseudomonadota</taxon>
        <taxon>Alphaproteobacteria</taxon>
        <taxon>Rhodobacterales</taxon>
        <taxon>Roseobacteraceae</taxon>
    </lineage>
</organism>
<dbReference type="SUPFAM" id="SSF82689">
    <property type="entry name" value="Mechanosensitive channel protein MscS (YggB), C-terminal domain"/>
    <property type="match status" value="1"/>
</dbReference>
<feature type="transmembrane region" description="Helical" evidence="8">
    <location>
        <begin position="350"/>
        <end position="374"/>
    </location>
</feature>
<dbReference type="InterPro" id="IPR011014">
    <property type="entry name" value="MscS_channel_TM-2"/>
</dbReference>
<feature type="transmembrane region" description="Helical" evidence="8">
    <location>
        <begin position="420"/>
        <end position="438"/>
    </location>
</feature>
<dbReference type="InterPro" id="IPR052702">
    <property type="entry name" value="MscS-like_channel"/>
</dbReference>
<evidence type="ECO:0000256" key="4">
    <source>
        <dbReference type="ARBA" id="ARBA00022692"/>
    </source>
</evidence>
<feature type="domain" description="Mechanosensitive ion channel MscS C-terminal" evidence="11">
    <location>
        <begin position="668"/>
        <end position="750"/>
    </location>
</feature>
<evidence type="ECO:0000256" key="8">
    <source>
        <dbReference type="SAM" id="Phobius"/>
    </source>
</evidence>
<dbReference type="SUPFAM" id="SSF50182">
    <property type="entry name" value="Sm-like ribonucleoproteins"/>
    <property type="match status" value="1"/>
</dbReference>
<dbReference type="Gene3D" id="2.30.30.60">
    <property type="match status" value="1"/>
</dbReference>
<sequence length="820" mass="90527">MIHLSAALRIVFVVVLMALPGFGGVAAQETLDYDKWRLQADRAEEAIEFGRASDMAMEALRSHLVQWRGTFDQARTKQQISTDTLEAQLKALGPVPEDGEPEDAAQLRVELTERLAKSRAPTRRAELAFAEAEELIHAVDGVLRARQTDALMQKGPSPLNPLHWTGAFQEFSNTFMHVVNEVKTSWAYQARRYEIVENLPKMVFYLVLAAVLLWRGRFWTERLMRQVQQTEMSAGRWLVAFAVSLGYILLPLAGVYALIEAIYATDLAGLRGDRLLSKVPEAALIFLLTVWLGQRMFPKVVQSNHFLRLSEARRAEGRFDTFLIGLVLATNEIFKILGRFDIWSVEARGIIFFPLIVLAGLLMLRIASLLGAYLTQEREEERPDRSYGYQVIQTITRFYQICAVVGIALAITGFTRASEAIIFPAILSVQWIAFVFMLTRFLSHIAALLQGRKDSSESLIPVLIALVLATISLPILALIWGARVADITEIWTKLARGLSIGQTTISPQDFVIFLAVFGLGYGITRLLQKTMRVTILPKTRLDIGGQNAVVSGIGYVGIFLAAMIAINNAGIDLGSIALVAGALSVGIGFGLQTIVSNFVSGIILLVERPVSEGDWIEVAGQMGYVRDISVRATRIETFDRTDVIVPNADLVTGQVTNYTRGNTVGRVIVPVGVAYGTDPRRIEKLLLEVANAHPMVLATPAPYVVFQGFGASSLDFEIRAILRDVNWVLSVRSDMNFEIARRFAEEDIEIPFAQTDIWLRNPETLARGRAETKPSNEPKHKVRVVPEILSQETDPMAMSVADMDGGDSDAGGDGGDGGDR</sequence>
<gene>
    <name evidence="12" type="ORF">FAP39_09595</name>
</gene>
<evidence type="ECO:0000259" key="11">
    <source>
        <dbReference type="Pfam" id="PF21082"/>
    </source>
</evidence>
<feature type="transmembrane region" description="Helical" evidence="8">
    <location>
        <begin position="395"/>
        <end position="414"/>
    </location>
</feature>
<dbReference type="Proteomes" id="UP000306575">
    <property type="component" value="Unassembled WGS sequence"/>
</dbReference>
<feature type="compositionally biased region" description="Gly residues" evidence="7">
    <location>
        <begin position="808"/>
        <end position="820"/>
    </location>
</feature>
<dbReference type="PANTHER" id="PTHR30347:SF1">
    <property type="entry name" value="MECHANOSENSITIVE CHANNEL MSCK"/>
    <property type="match status" value="1"/>
</dbReference>
<evidence type="ECO:0000256" key="6">
    <source>
        <dbReference type="ARBA" id="ARBA00023136"/>
    </source>
</evidence>
<dbReference type="InterPro" id="IPR022249">
    <property type="entry name" value="DUF3772"/>
</dbReference>
<accession>A0A4U7N4Q8</accession>
<keyword evidence="6 8" id="KW-0472">Membrane</keyword>
<feature type="domain" description="DUF3772" evidence="10">
    <location>
        <begin position="123"/>
        <end position="172"/>
    </location>
</feature>
<reference evidence="12 13" key="1">
    <citation type="submission" date="2019-04" db="EMBL/GenBank/DDBJ databases">
        <title>Genome sequence of Pelagicola litoralis CL-ES2.</title>
        <authorList>
            <person name="Cao J."/>
        </authorList>
    </citation>
    <scope>NUCLEOTIDE SEQUENCE [LARGE SCALE GENOMIC DNA]</scope>
    <source>
        <strain evidence="12 13">CL-ES2</strain>
    </source>
</reference>
<dbReference type="GO" id="GO:0005886">
    <property type="term" value="C:plasma membrane"/>
    <property type="evidence" value="ECO:0007669"/>
    <property type="project" value="UniProtKB-SubCell"/>
</dbReference>
<name>A0A4U7N4Q8_9RHOB</name>
<keyword evidence="4 8" id="KW-0812">Transmembrane</keyword>
<feature type="transmembrane region" description="Helical" evidence="8">
    <location>
        <begin position="578"/>
        <end position="606"/>
    </location>
</feature>
<protein>
    <submittedName>
        <fullName evidence="12">Mechanosensitive ion channel family protein</fullName>
    </submittedName>
</protein>
<dbReference type="InterPro" id="IPR049278">
    <property type="entry name" value="MS_channel_C"/>
</dbReference>
<dbReference type="GO" id="GO:0008381">
    <property type="term" value="F:mechanosensitive monoatomic ion channel activity"/>
    <property type="evidence" value="ECO:0007669"/>
    <property type="project" value="UniProtKB-ARBA"/>
</dbReference>
<evidence type="ECO:0000259" key="9">
    <source>
        <dbReference type="Pfam" id="PF00924"/>
    </source>
</evidence>
<proteinExistence type="inferred from homology"/>
<feature type="transmembrane region" description="Helical" evidence="8">
    <location>
        <begin position="199"/>
        <end position="216"/>
    </location>
</feature>
<feature type="transmembrane region" description="Helical" evidence="8">
    <location>
        <begin position="237"/>
        <end position="259"/>
    </location>
</feature>
<evidence type="ECO:0000313" key="12">
    <source>
        <dbReference type="EMBL" id="TKZ20769.1"/>
    </source>
</evidence>
<evidence type="ECO:0000313" key="13">
    <source>
        <dbReference type="Proteomes" id="UP000306575"/>
    </source>
</evidence>
<dbReference type="Pfam" id="PF00924">
    <property type="entry name" value="MS_channel_2nd"/>
    <property type="match status" value="1"/>
</dbReference>
<feature type="transmembrane region" description="Helical" evidence="8">
    <location>
        <begin position="459"/>
        <end position="482"/>
    </location>
</feature>
<dbReference type="EMBL" id="SULI01000009">
    <property type="protein sequence ID" value="TKZ20769.1"/>
    <property type="molecule type" value="Genomic_DNA"/>
</dbReference>
<dbReference type="PANTHER" id="PTHR30347">
    <property type="entry name" value="POTASSIUM CHANNEL RELATED"/>
    <property type="match status" value="1"/>
</dbReference>
<comment type="subcellular location">
    <subcellularLocation>
        <location evidence="1">Cell membrane</location>
        <topology evidence="1">Multi-pass membrane protein</topology>
    </subcellularLocation>
</comment>
<dbReference type="InterPro" id="IPR011066">
    <property type="entry name" value="MscS_channel_C_sf"/>
</dbReference>
<comment type="caution">
    <text evidence="12">The sequence shown here is derived from an EMBL/GenBank/DDBJ whole genome shotgun (WGS) entry which is preliminary data.</text>
</comment>
<keyword evidence="5 8" id="KW-1133">Transmembrane helix</keyword>
<evidence type="ECO:0000256" key="7">
    <source>
        <dbReference type="SAM" id="MobiDB-lite"/>
    </source>
</evidence>
<feature type="region of interest" description="Disordered" evidence="7">
    <location>
        <begin position="791"/>
        <end position="820"/>
    </location>
</feature>
<dbReference type="Gene3D" id="1.10.287.1260">
    <property type="match status" value="1"/>
</dbReference>
<evidence type="ECO:0000259" key="10">
    <source>
        <dbReference type="Pfam" id="PF12607"/>
    </source>
</evidence>
<dbReference type="Pfam" id="PF21082">
    <property type="entry name" value="MS_channel_3rd"/>
    <property type="match status" value="1"/>
</dbReference>
<comment type="similarity">
    <text evidence="2">Belongs to the MscS (TC 1.A.23) family.</text>
</comment>
<evidence type="ECO:0000256" key="3">
    <source>
        <dbReference type="ARBA" id="ARBA00022475"/>
    </source>
</evidence>
<feature type="transmembrane region" description="Helical" evidence="8">
    <location>
        <begin position="510"/>
        <end position="527"/>
    </location>
</feature>
<dbReference type="RefSeq" id="WP_138016175.1">
    <property type="nucleotide sequence ID" value="NZ_SULI01000009.1"/>
</dbReference>